<dbReference type="InterPro" id="IPR000961">
    <property type="entry name" value="AGC-kinase_C"/>
</dbReference>
<evidence type="ECO:0000256" key="3">
    <source>
        <dbReference type="ARBA" id="ARBA00022679"/>
    </source>
</evidence>
<evidence type="ECO:0000256" key="5">
    <source>
        <dbReference type="ARBA" id="ARBA00022777"/>
    </source>
</evidence>
<evidence type="ECO:0000313" key="12">
    <source>
        <dbReference type="Proteomes" id="UP001165122"/>
    </source>
</evidence>
<evidence type="ECO:0000259" key="9">
    <source>
        <dbReference type="PROSITE" id="PS50011"/>
    </source>
</evidence>
<dbReference type="InterPro" id="IPR008271">
    <property type="entry name" value="Ser/Thr_kinase_AS"/>
</dbReference>
<dbReference type="InterPro" id="IPR017441">
    <property type="entry name" value="Protein_kinase_ATP_BS"/>
</dbReference>
<dbReference type="SUPFAM" id="SSF56112">
    <property type="entry name" value="Protein kinase-like (PK-like)"/>
    <property type="match status" value="1"/>
</dbReference>
<dbReference type="Pfam" id="PF22749">
    <property type="entry name" value="Arb2"/>
    <property type="match status" value="1"/>
</dbReference>
<keyword evidence="1" id="KW-0723">Serine/threonine-protein kinase</keyword>
<evidence type="ECO:0000256" key="7">
    <source>
        <dbReference type="PROSITE-ProRule" id="PRU10141"/>
    </source>
</evidence>
<dbReference type="AlphaFoldDB" id="A0A9W7CCR5"/>
<evidence type="ECO:0000256" key="6">
    <source>
        <dbReference type="ARBA" id="ARBA00022840"/>
    </source>
</evidence>
<comment type="caution">
    <text evidence="11">The sequence shown here is derived from an EMBL/GenBank/DDBJ whole genome shotgun (WGS) entry which is preliminary data.</text>
</comment>
<accession>A0A9W7CCR5</accession>
<dbReference type="Proteomes" id="UP001165122">
    <property type="component" value="Unassembled WGS sequence"/>
</dbReference>
<evidence type="ECO:0000256" key="8">
    <source>
        <dbReference type="SAM" id="MobiDB-lite"/>
    </source>
</evidence>
<evidence type="ECO:0000256" key="4">
    <source>
        <dbReference type="ARBA" id="ARBA00022741"/>
    </source>
</evidence>
<dbReference type="InterPro" id="IPR053858">
    <property type="entry name" value="Arb2_dom"/>
</dbReference>
<dbReference type="OrthoDB" id="63267at2759"/>
<dbReference type="InterPro" id="IPR011009">
    <property type="entry name" value="Kinase-like_dom_sf"/>
</dbReference>
<evidence type="ECO:0000313" key="11">
    <source>
        <dbReference type="EMBL" id="GMI03786.1"/>
    </source>
</evidence>
<keyword evidence="6 7" id="KW-0067">ATP-binding</keyword>
<dbReference type="EMBL" id="BRXW01000063">
    <property type="protein sequence ID" value="GMI03786.1"/>
    <property type="molecule type" value="Genomic_DNA"/>
</dbReference>
<dbReference type="PANTHER" id="PTHR24351">
    <property type="entry name" value="RIBOSOMAL PROTEIN S6 KINASE"/>
    <property type="match status" value="1"/>
</dbReference>
<dbReference type="SMART" id="SM00133">
    <property type="entry name" value="S_TK_X"/>
    <property type="match status" value="1"/>
</dbReference>
<reference evidence="12" key="1">
    <citation type="journal article" date="2023" name="Commun. Biol.">
        <title>Genome analysis of Parmales, the sister group of diatoms, reveals the evolutionary specialization of diatoms from phago-mixotrophs to photoautotrophs.</title>
        <authorList>
            <person name="Ban H."/>
            <person name="Sato S."/>
            <person name="Yoshikawa S."/>
            <person name="Yamada K."/>
            <person name="Nakamura Y."/>
            <person name="Ichinomiya M."/>
            <person name="Sato N."/>
            <person name="Blanc-Mathieu R."/>
            <person name="Endo H."/>
            <person name="Kuwata A."/>
            <person name="Ogata H."/>
        </authorList>
    </citation>
    <scope>NUCLEOTIDE SEQUENCE [LARGE SCALE GENOMIC DNA]</scope>
    <source>
        <strain evidence="12">NIES 3700</strain>
    </source>
</reference>
<feature type="domain" description="AGC-kinase C-terminal" evidence="10">
    <location>
        <begin position="672"/>
        <end position="741"/>
    </location>
</feature>
<organism evidence="11 12">
    <name type="scientific">Triparma laevis f. longispina</name>
    <dbReference type="NCBI Taxonomy" id="1714387"/>
    <lineage>
        <taxon>Eukaryota</taxon>
        <taxon>Sar</taxon>
        <taxon>Stramenopiles</taxon>
        <taxon>Ochrophyta</taxon>
        <taxon>Bolidophyceae</taxon>
        <taxon>Parmales</taxon>
        <taxon>Triparmaceae</taxon>
        <taxon>Triparma</taxon>
    </lineage>
</organism>
<evidence type="ECO:0000256" key="1">
    <source>
        <dbReference type="ARBA" id="ARBA00022527"/>
    </source>
</evidence>
<dbReference type="FunFam" id="1.10.510.10:FF:000008">
    <property type="entry name" value="Non-specific serine/threonine protein kinase"/>
    <property type="match status" value="1"/>
</dbReference>
<evidence type="ECO:0000256" key="2">
    <source>
        <dbReference type="ARBA" id="ARBA00022553"/>
    </source>
</evidence>
<keyword evidence="4 7" id="KW-0547">Nucleotide-binding</keyword>
<dbReference type="PROSITE" id="PS50011">
    <property type="entry name" value="PROTEIN_KINASE_DOM"/>
    <property type="match status" value="1"/>
</dbReference>
<dbReference type="Gene3D" id="1.10.510.10">
    <property type="entry name" value="Transferase(Phosphotransferase) domain 1"/>
    <property type="match status" value="1"/>
</dbReference>
<dbReference type="GO" id="GO:0004674">
    <property type="term" value="F:protein serine/threonine kinase activity"/>
    <property type="evidence" value="ECO:0007669"/>
    <property type="project" value="UniProtKB-KW"/>
</dbReference>
<evidence type="ECO:0000259" key="10">
    <source>
        <dbReference type="PROSITE" id="PS51285"/>
    </source>
</evidence>
<dbReference type="GO" id="GO:0005524">
    <property type="term" value="F:ATP binding"/>
    <property type="evidence" value="ECO:0007669"/>
    <property type="project" value="UniProtKB-UniRule"/>
</dbReference>
<feature type="domain" description="Protein kinase" evidence="9">
    <location>
        <begin position="413"/>
        <end position="671"/>
    </location>
</feature>
<feature type="compositionally biased region" description="Pro residues" evidence="8">
    <location>
        <begin position="1"/>
        <end position="34"/>
    </location>
</feature>
<dbReference type="InterPro" id="IPR000719">
    <property type="entry name" value="Prot_kinase_dom"/>
</dbReference>
<keyword evidence="5" id="KW-0418">Kinase</keyword>
<dbReference type="SMART" id="SM00220">
    <property type="entry name" value="S_TKc"/>
    <property type="match status" value="1"/>
</dbReference>
<feature type="binding site" evidence="7">
    <location>
        <position position="445"/>
    </location>
    <ligand>
        <name>ATP</name>
        <dbReference type="ChEBI" id="CHEBI:30616"/>
    </ligand>
</feature>
<proteinExistence type="predicted"/>
<keyword evidence="2" id="KW-0597">Phosphoprotein</keyword>
<feature type="region of interest" description="Disordered" evidence="8">
    <location>
        <begin position="1"/>
        <end position="45"/>
    </location>
</feature>
<dbReference type="PROSITE" id="PS51285">
    <property type="entry name" value="AGC_KINASE_CTER"/>
    <property type="match status" value="1"/>
</dbReference>
<name>A0A9W7CCR5_9STRA</name>
<protein>
    <submittedName>
        <fullName evidence="11">Uncharacterized protein</fullName>
    </submittedName>
</protein>
<sequence length="742" mass="82015">MSAPPPPRGPPPSLPPPSSSSTPPAPPPGGPPPLKTEGGVSKPTLFQHESYELQDGNKLTKKDPKSPQTIEELESLNEALASYIQTTMKQEIHFVEHWLPSEDSETGKCCIYLTENLTNCTKLLVVLQNHVGSQPGIWSRSLCMDNGLNAGSMLPTLLKAASLGYGIAVLNPNANSYVNSEGKKSSILTSSTPAEHVITCWDDIIYPQTSAEHIYLLGYGNGGSLAKDILLRQMAKDNVELNRIKGIATIESSKLLAIDDSDDIKEFLTTRSINWDSNDAPAQYKLVKESKKLGTMCLSAGPLPEKDPNVAFSIQQALDPAFRFFSFINSADTGAGKSASTKAVVQLSTQFHSSEAAALKMSAADCTIPDVAEVEEKKTIFSGMQKLFSWRAKPGEEAEESNGDGKSLGVKDFDLLKVVGKGAFGKVMLVRKKVAPSAGQIFAMKVLKKSVIAAKGQVEHTKSERDILFEVRHPFVVFLRFAFQSDEKLYLITDFYAGGSLFYHLRKSRCFSEVRARFYASELLLALAHLHSHQIIYRDLKLENVLMDGQGHVALTDFGLSKQHVESNDAASTFCGTAEYIAPELLRGKRYGAAVDWWSFGILLYEMQAGRTPFYDKNRKIMFFNIMNSTPQFPLSFSEKACSVLRALLTVDPTKRLGVSNIDELKNHKFFSSIDWDKLFNKEIRPVYIPDVSNELDCKYVPKTYLRAEAKDSICQKMKGDDKLDFQEFTYAGEQSVLNSEG</sequence>
<dbReference type="PROSITE" id="PS00108">
    <property type="entry name" value="PROTEIN_KINASE_ST"/>
    <property type="match status" value="1"/>
</dbReference>
<dbReference type="CDD" id="cd05123">
    <property type="entry name" value="STKc_AGC"/>
    <property type="match status" value="1"/>
</dbReference>
<dbReference type="Pfam" id="PF00069">
    <property type="entry name" value="Pkinase"/>
    <property type="match status" value="1"/>
</dbReference>
<dbReference type="Gene3D" id="3.30.200.20">
    <property type="entry name" value="Phosphorylase Kinase, domain 1"/>
    <property type="match status" value="1"/>
</dbReference>
<gene>
    <name evidence="11" type="ORF">TrLO_g11004</name>
</gene>
<keyword evidence="3" id="KW-0808">Transferase</keyword>
<dbReference type="InterPro" id="IPR045270">
    <property type="entry name" value="STKc_AGC"/>
</dbReference>
<keyword evidence="12" id="KW-1185">Reference proteome</keyword>
<dbReference type="PROSITE" id="PS00107">
    <property type="entry name" value="PROTEIN_KINASE_ATP"/>
    <property type="match status" value="1"/>
</dbReference>